<gene>
    <name evidence="1" type="ORF">SPELUC_LOCUS11448</name>
</gene>
<evidence type="ECO:0000313" key="2">
    <source>
        <dbReference type="Proteomes" id="UP000789366"/>
    </source>
</evidence>
<keyword evidence="2" id="KW-1185">Reference proteome</keyword>
<reference evidence="1" key="1">
    <citation type="submission" date="2021-06" db="EMBL/GenBank/DDBJ databases">
        <authorList>
            <person name="Kallberg Y."/>
            <person name="Tangrot J."/>
            <person name="Rosling A."/>
        </authorList>
    </citation>
    <scope>NUCLEOTIDE SEQUENCE</scope>
    <source>
        <strain evidence="1">28 12/20/2015</strain>
    </source>
</reference>
<accession>A0ACA9PIT0</accession>
<dbReference type="EMBL" id="CAJVPW010024313">
    <property type="protein sequence ID" value="CAG8704492.1"/>
    <property type="molecule type" value="Genomic_DNA"/>
</dbReference>
<sequence length="63" mass="7063">DEKASSQYEPNISEPHDRNIEINNEEMDETCQNSVADICFKTGVSDKTAKNQVYAIIRASLSN</sequence>
<evidence type="ECO:0000313" key="1">
    <source>
        <dbReference type="EMBL" id="CAG8704492.1"/>
    </source>
</evidence>
<dbReference type="Proteomes" id="UP000789366">
    <property type="component" value="Unassembled WGS sequence"/>
</dbReference>
<name>A0ACA9PIT0_9GLOM</name>
<organism evidence="1 2">
    <name type="scientific">Cetraspora pellucida</name>
    <dbReference type="NCBI Taxonomy" id="1433469"/>
    <lineage>
        <taxon>Eukaryota</taxon>
        <taxon>Fungi</taxon>
        <taxon>Fungi incertae sedis</taxon>
        <taxon>Mucoromycota</taxon>
        <taxon>Glomeromycotina</taxon>
        <taxon>Glomeromycetes</taxon>
        <taxon>Diversisporales</taxon>
        <taxon>Gigasporaceae</taxon>
        <taxon>Cetraspora</taxon>
    </lineage>
</organism>
<feature type="non-terminal residue" evidence="1">
    <location>
        <position position="1"/>
    </location>
</feature>
<proteinExistence type="predicted"/>
<feature type="non-terminal residue" evidence="1">
    <location>
        <position position="63"/>
    </location>
</feature>
<protein>
    <submittedName>
        <fullName evidence="1">6661_t:CDS:1</fullName>
    </submittedName>
</protein>
<comment type="caution">
    <text evidence="1">The sequence shown here is derived from an EMBL/GenBank/DDBJ whole genome shotgun (WGS) entry which is preliminary data.</text>
</comment>